<dbReference type="Pfam" id="PF13561">
    <property type="entry name" value="adh_short_C2"/>
    <property type="match status" value="1"/>
</dbReference>
<dbReference type="EMBL" id="LHPG02000003">
    <property type="protein sequence ID" value="PRW59949.1"/>
    <property type="molecule type" value="Genomic_DNA"/>
</dbReference>
<dbReference type="Gene3D" id="3.40.50.720">
    <property type="entry name" value="NAD(P)-binding Rossmann-like Domain"/>
    <property type="match status" value="1"/>
</dbReference>
<sequence>MSESGAVKCRRLEGKVAIVTASTAGIGLGIVRRLAAEGARVVVSSRKQQSVDETVAQLRAEGHSVAGTACHVGDPAALQRLVQFALDTYGSGIDILVSNAAVNPAAGPILDMEESALRKIVDINIVSAVLLCKAAAPHLNPGGSIIFVSSYTAFNPAPPIAMYAVSKTALLGLTKALAEERAGQQRVNCVCPGIVPTKFAAALVASPELEEANKSRTLVGRLGTPGDMAAAVAFLASDDAAYITGEAIVVAGGMQSRL</sequence>
<dbReference type="STRING" id="3076.A0A2P6U0W2"/>
<dbReference type="InterPro" id="IPR002347">
    <property type="entry name" value="SDR_fam"/>
</dbReference>
<name>A0A2P6U0W2_CHLSO</name>
<comment type="caution">
    <text evidence="2">The sequence shown here is derived from an EMBL/GenBank/DDBJ whole genome shotgun (WGS) entry which is preliminary data.</text>
</comment>
<dbReference type="Proteomes" id="UP000239899">
    <property type="component" value="Unassembled WGS sequence"/>
</dbReference>
<dbReference type="SUPFAM" id="SSF51735">
    <property type="entry name" value="NAD(P)-binding Rossmann-fold domains"/>
    <property type="match status" value="1"/>
</dbReference>
<gene>
    <name evidence="2" type="ORF">C2E21_1422</name>
</gene>
<evidence type="ECO:0000256" key="1">
    <source>
        <dbReference type="ARBA" id="ARBA00006484"/>
    </source>
</evidence>
<dbReference type="InterPro" id="IPR036291">
    <property type="entry name" value="NAD(P)-bd_dom_sf"/>
</dbReference>
<comment type="similarity">
    <text evidence="1">Belongs to the short-chain dehydrogenases/reductases (SDR) family.</text>
</comment>
<dbReference type="PANTHER" id="PTHR43943">
    <property type="entry name" value="DEHYDROGENASE/REDUCTASE (SDR FAMILY) MEMBER 4"/>
    <property type="match status" value="1"/>
</dbReference>
<dbReference type="AlphaFoldDB" id="A0A2P6U0W2"/>
<dbReference type="PANTHER" id="PTHR43943:SF2">
    <property type="entry name" value="DEHYDROGENASE_REDUCTASE 4"/>
    <property type="match status" value="1"/>
</dbReference>
<reference evidence="2 3" key="1">
    <citation type="journal article" date="2018" name="Plant J.">
        <title>Genome sequences of Chlorella sorokiniana UTEX 1602 and Micractinium conductrix SAG 241.80: implications to maltose excretion by a green alga.</title>
        <authorList>
            <person name="Arriola M.B."/>
            <person name="Velmurugan N."/>
            <person name="Zhang Y."/>
            <person name="Plunkett M.H."/>
            <person name="Hondzo H."/>
            <person name="Barney B.M."/>
        </authorList>
    </citation>
    <scope>NUCLEOTIDE SEQUENCE [LARGE SCALE GENOMIC DNA]</scope>
    <source>
        <strain evidence="3">UTEX 1602</strain>
    </source>
</reference>
<proteinExistence type="inferred from homology"/>
<dbReference type="PRINTS" id="PR00080">
    <property type="entry name" value="SDRFAMILY"/>
</dbReference>
<protein>
    <submittedName>
        <fullName evidence="2">Tropinone reductase-like 3</fullName>
    </submittedName>
</protein>
<evidence type="ECO:0000313" key="2">
    <source>
        <dbReference type="EMBL" id="PRW59949.1"/>
    </source>
</evidence>
<accession>A0A2P6U0W2</accession>
<dbReference type="FunFam" id="3.40.50.720:FF:000084">
    <property type="entry name" value="Short-chain dehydrogenase reductase"/>
    <property type="match status" value="1"/>
</dbReference>
<dbReference type="InterPro" id="IPR020904">
    <property type="entry name" value="Sc_DH/Rdtase_CS"/>
</dbReference>
<dbReference type="PROSITE" id="PS00061">
    <property type="entry name" value="ADH_SHORT"/>
    <property type="match status" value="1"/>
</dbReference>
<organism evidence="2 3">
    <name type="scientific">Chlorella sorokiniana</name>
    <name type="common">Freshwater green alga</name>
    <dbReference type="NCBI Taxonomy" id="3076"/>
    <lineage>
        <taxon>Eukaryota</taxon>
        <taxon>Viridiplantae</taxon>
        <taxon>Chlorophyta</taxon>
        <taxon>core chlorophytes</taxon>
        <taxon>Trebouxiophyceae</taxon>
        <taxon>Chlorellales</taxon>
        <taxon>Chlorellaceae</taxon>
        <taxon>Chlorella clade</taxon>
        <taxon>Chlorella</taxon>
    </lineage>
</organism>
<evidence type="ECO:0000313" key="3">
    <source>
        <dbReference type="Proteomes" id="UP000239899"/>
    </source>
</evidence>
<dbReference type="PRINTS" id="PR00081">
    <property type="entry name" value="GDHRDH"/>
</dbReference>
<dbReference type="OrthoDB" id="1669814at2759"/>
<dbReference type="NCBIfam" id="NF005559">
    <property type="entry name" value="PRK07231.1"/>
    <property type="match status" value="1"/>
</dbReference>
<keyword evidence="3" id="KW-1185">Reference proteome</keyword>